<dbReference type="OrthoDB" id="9798632at2"/>
<dbReference type="EMBL" id="NOXT01000115">
    <property type="protein sequence ID" value="OYQ27124.1"/>
    <property type="molecule type" value="Genomic_DNA"/>
</dbReference>
<comment type="caution">
    <text evidence="1">The sequence shown here is derived from an EMBL/GenBank/DDBJ whole genome shotgun (WGS) entry which is preliminary data.</text>
</comment>
<dbReference type="AlphaFoldDB" id="A0A255YEL1"/>
<dbReference type="InterPro" id="IPR036291">
    <property type="entry name" value="NAD(P)-bd_dom_sf"/>
</dbReference>
<protein>
    <recommendedName>
        <fullName evidence="3">NAD(P)-binding domain-containing protein</fullName>
    </recommendedName>
</protein>
<accession>A0A255YEL1</accession>
<sequence>MPRVLLAGATGLIGGLVLARCPDAIPVSRRPIPGRPGVVADFDDLPPLPPAQVAVCALGTTRAKAGSDAAFRAVDHDAVLAFARAAQAAGVTHFILVSSVGANPKSGLLYPRTKGEVEAALAAMAFTRLDILQPGLLIGPRSERRPVERFLQAAAPLMDLALPRHLGSLPAQAVAQAIVTLTQRSEPGVFRHTNRSISVSAATLR</sequence>
<evidence type="ECO:0008006" key="3">
    <source>
        <dbReference type="Google" id="ProtNLM"/>
    </source>
</evidence>
<dbReference type="Proteomes" id="UP000216991">
    <property type="component" value="Unassembled WGS sequence"/>
</dbReference>
<name>A0A255YEL1_9SPHN</name>
<proteinExistence type="predicted"/>
<dbReference type="PANTHER" id="PTHR14097:SF7">
    <property type="entry name" value="OXIDOREDUCTASE HTATIP2"/>
    <property type="match status" value="1"/>
</dbReference>
<evidence type="ECO:0000313" key="1">
    <source>
        <dbReference type="EMBL" id="OYQ27124.1"/>
    </source>
</evidence>
<dbReference type="Gene3D" id="3.40.50.720">
    <property type="entry name" value="NAD(P)-binding Rossmann-like Domain"/>
    <property type="match status" value="1"/>
</dbReference>
<evidence type="ECO:0000313" key="2">
    <source>
        <dbReference type="Proteomes" id="UP000216991"/>
    </source>
</evidence>
<dbReference type="PANTHER" id="PTHR14097">
    <property type="entry name" value="OXIDOREDUCTASE HTATIP2"/>
    <property type="match status" value="1"/>
</dbReference>
<reference evidence="1 2" key="1">
    <citation type="submission" date="2017-07" db="EMBL/GenBank/DDBJ databases">
        <title>Sandarakinorhabdus cyanobacteriorum sp. nov., a novel bacterium isolated from cyanobacterial aggregates in a eutrophic lake.</title>
        <authorList>
            <person name="Cai H."/>
        </authorList>
    </citation>
    <scope>NUCLEOTIDE SEQUENCE [LARGE SCALE GENOMIC DNA]</scope>
    <source>
        <strain evidence="1 2">TH057</strain>
    </source>
</reference>
<gene>
    <name evidence="1" type="ORF">CHU93_11185</name>
</gene>
<organism evidence="1 2">
    <name type="scientific">Sandarakinorhabdus cyanobacteriorum</name>
    <dbReference type="NCBI Taxonomy" id="1981098"/>
    <lineage>
        <taxon>Bacteria</taxon>
        <taxon>Pseudomonadati</taxon>
        <taxon>Pseudomonadota</taxon>
        <taxon>Alphaproteobacteria</taxon>
        <taxon>Sphingomonadales</taxon>
        <taxon>Sphingosinicellaceae</taxon>
        <taxon>Sandarakinorhabdus</taxon>
    </lineage>
</organism>
<keyword evidence="2" id="KW-1185">Reference proteome</keyword>
<dbReference type="SUPFAM" id="SSF51735">
    <property type="entry name" value="NAD(P)-binding Rossmann-fold domains"/>
    <property type="match status" value="1"/>
</dbReference>